<keyword evidence="3" id="KW-1185">Reference proteome</keyword>
<feature type="transmembrane region" description="Helical" evidence="1">
    <location>
        <begin position="309"/>
        <end position="329"/>
    </location>
</feature>
<dbReference type="EMBL" id="JAUTBF010000001">
    <property type="protein sequence ID" value="MDQ1121784.1"/>
    <property type="molecule type" value="Genomic_DNA"/>
</dbReference>
<feature type="transmembrane region" description="Helical" evidence="1">
    <location>
        <begin position="194"/>
        <end position="219"/>
    </location>
</feature>
<keyword evidence="1" id="KW-0812">Transmembrane</keyword>
<feature type="transmembrane region" description="Helical" evidence="1">
    <location>
        <begin position="150"/>
        <end position="182"/>
    </location>
</feature>
<keyword evidence="1" id="KW-1133">Transmembrane helix</keyword>
<evidence type="ECO:0000313" key="3">
    <source>
        <dbReference type="Proteomes" id="UP001226691"/>
    </source>
</evidence>
<proteinExistence type="predicted"/>
<evidence type="ECO:0000256" key="1">
    <source>
        <dbReference type="SAM" id="Phobius"/>
    </source>
</evidence>
<accession>A0ABU0TQ36</accession>
<sequence>MVERVVTTEATASSLIRPWGRLPVAARIAIVYVAARVVTTGFFVLASSLSGPGSRYGVAPSLGQLALGWDAQWYWLAAVSGYPAQLPLAAGGHVAENAWAFMPLYAYLSAGIGALLGSWGAGAVAVSLAAGYGACVALHALLRERIGASAALWAVAFFACGPLAALFQVGYAESLFLFLLFLALRCVQRRRWGWLYLLIPAMGFTRPGILAFALFLGLYGIHRFRRRSVDALPVRDIAHVIALGGVAVIVGFAWQAIAAIVTGDSGAYLATELAWRRNWLGDSGAHFVPVEGFVQAAGFWFTQWGLGAVAGYVFLAVLVGAVVAALLLLPQVKRLGIEVRLWSASYLVYLLLVFFPQSSIFRLLVPISPLWGAFAVPRSRAWRLGVLAVSLLGQWWWIYNMYALANTYWQIP</sequence>
<feature type="transmembrane region" description="Helical" evidence="1">
    <location>
        <begin position="341"/>
        <end position="361"/>
    </location>
</feature>
<gene>
    <name evidence="2" type="ORF">QE412_000357</name>
</gene>
<protein>
    <recommendedName>
        <fullName evidence="4">Mannosyltransferase PIG-V</fullName>
    </recommendedName>
</protein>
<organism evidence="2 3">
    <name type="scientific">Microbacterium trichothecenolyticum</name>
    <name type="common">Aureobacterium trichothecenolyticum</name>
    <dbReference type="NCBI Taxonomy" id="69370"/>
    <lineage>
        <taxon>Bacteria</taxon>
        <taxon>Bacillati</taxon>
        <taxon>Actinomycetota</taxon>
        <taxon>Actinomycetes</taxon>
        <taxon>Micrococcales</taxon>
        <taxon>Microbacteriaceae</taxon>
        <taxon>Microbacterium</taxon>
    </lineage>
</organism>
<evidence type="ECO:0008006" key="4">
    <source>
        <dbReference type="Google" id="ProtNLM"/>
    </source>
</evidence>
<reference evidence="2 3" key="1">
    <citation type="submission" date="2023-07" db="EMBL/GenBank/DDBJ databases">
        <title>Functional and genomic diversity of the sorghum phyllosphere microbiome.</title>
        <authorList>
            <person name="Shade A."/>
        </authorList>
    </citation>
    <scope>NUCLEOTIDE SEQUENCE [LARGE SCALE GENOMIC DNA]</scope>
    <source>
        <strain evidence="2 3">SORGH_AS_1207</strain>
    </source>
</reference>
<dbReference type="Proteomes" id="UP001226691">
    <property type="component" value="Unassembled WGS sequence"/>
</dbReference>
<comment type="caution">
    <text evidence="2">The sequence shown here is derived from an EMBL/GenBank/DDBJ whole genome shotgun (WGS) entry which is preliminary data.</text>
</comment>
<feature type="transmembrane region" description="Helical" evidence="1">
    <location>
        <begin position="381"/>
        <end position="399"/>
    </location>
</feature>
<feature type="transmembrane region" description="Helical" evidence="1">
    <location>
        <begin position="24"/>
        <end position="46"/>
    </location>
</feature>
<name>A0ABU0TQ36_MICTR</name>
<evidence type="ECO:0000313" key="2">
    <source>
        <dbReference type="EMBL" id="MDQ1121784.1"/>
    </source>
</evidence>
<keyword evidence="1" id="KW-0472">Membrane</keyword>
<feature type="transmembrane region" description="Helical" evidence="1">
    <location>
        <begin position="240"/>
        <end position="261"/>
    </location>
</feature>
<dbReference type="RefSeq" id="WP_307479389.1">
    <property type="nucleotide sequence ID" value="NZ_JAUTBF010000001.1"/>
</dbReference>
<feature type="transmembrane region" description="Helical" evidence="1">
    <location>
        <begin position="105"/>
        <end position="138"/>
    </location>
</feature>